<feature type="non-terminal residue" evidence="2">
    <location>
        <position position="1"/>
    </location>
</feature>
<sequence length="6968" mass="730735">INQTGTTPANYALSASGSAEIVGINSITLEGTLAVAVNRTGEAVNQTITLPSNDTISINFAGNEGNITRVQGNAEIDVAGFVAVNGEFFVEKQVISGNSQLIIAANDVTAFVGSGYGSANETGIKLTDGQLGLIINQTGTTPANYALSASGSAEIVGINSITLEGTLAVAVNRTGEAVNQTITLPSNDTISINFAGNEGNITRVQGNAEIDVAGFAVVSGEFFFEKNVIDTLTQLRIGAGNVTAFVGSNYNTNDAVGVELSEGQLGLVINRDGTNAATYALTASGSAALLGVPGLTLSGNLQLEINRTGGIVEETLTTPSGYVNISFGVGQEDINRIQGNVYIGVSDWAKLQGNFVFQVDNDNGTKVINLEATDVSALVGAGVSTDTASDDIGLKLSNVNSYVQIRNSVSEGTTFAYNLGGDVALVGIDGLTLSGNVNALYNKTGAAITLGDQTIAAGVNQVSGTGLTLNIADLTELSADLVFNIRESDGAILAAGKNISASVSLIDGMTGSLNNGKVGLVLLQGGGYALQGTGTANLEVAGLVFTGDLAVEVNRTGQAINETITIANQSINVKFANPANVSRFNASNLDMVLTDGVKDALIIGAEELIDLKASLIPTYDNEGNVTSESPLTIALPGTDTTLDGILGMSSYLSLGDAVKTYISPSQASTTPLTLQGLIGSLRTNWLPTLPIANGLDFVIGQTGFSLSYASQSHYQKTINLGVDANAANFGIEFDGKAQINLGVDLGIDFDLSFDWKEFTSKFDLNKLAFKATAAANDITLGAYFGPLAMSIGSDEVGKQKGTAAITLGGSLSYLNSKFNVTTNDNRLDVMLPFYASLAGNDLANGVTPKAYLEGQLFGGTGVTFRTENFDKLLNFRNFGVGDAITMVKDVISWAEDYRQSDVMSTQIPFTDLSLGNTLDFATAINNNVLSKIDLYRPVINIFTGSGAALSGGKLTVTGQTFNSSWKGKVVTINGLGDFKILQVENNTLTLDSPTTTAQTGLNFSVHNQKEKIRTYQELIVAINNSGILPLNVPMTYDPVQNAIVMPFSFKQDLSVLDNVALDLGLDAGDLSLSTSAKAALNASVDGRVDLVIDFDGPTGKEGVNLYVDNVELKGAVNFDVTDLEVAAKLGFLGLTAGGAGTGSAIHLGATVSTGLDRDPNNNTPGDRRFSFNDLVNGELTDSFYIRLDGDGYTRLKGLNVNGGFGNISIAPNLELAVYAPNLLNLSGVQTVKQPLNQVFDLQAQIASGAIKNQGIVVVIPSLDNLFNLKELSFDQIMQGIHMGIDFLNSSLADEPFYTTPIPVINTSLQESFTFLDDLTSKLEVAAANPAGMLQEVESTIEKALGITDNNSLASDQQKFSLSLNDHYLNIHLGWQALFSDNFDFNLDLATLKQLSGNSASLALDAIDYLADINGGGNLTLEALANLSFDAAIDLNTLTTGTPDIALRDYNATTGKGTHAQIGVRLEGKDLNLGFKAGPIDIVVDQGSMVLDGDGNVKTKDYAGLLVAVDQKPTSTQPDDGLYHILQESLKDNLQIKLTGGFDINLPITLSILGQDFKLDSIHAQTNPVYGDQGLVQLFKHLAKSADAGVAEPLQMTFPDIRGQFASLGGNFSLLALINDPSFILDGVDSAVGTLQDVLDSGLAQDIPLVGEKLATAASFLRDMRTGLLADLRTKLSGNGKAIEYLRETLWNILGPDKLNLLLDANSDGNLTIDDVQVNWFNAAGQKLKIWRQEDALPTGVDAIQFDMKMGGHLYGAGIDLPLDLQLPGFSLDVNGGFGLDIGWGFDFGFGLSLKDSFYLAASNDKAKPELHLDVSAFLDGNPTDPNVTTPFSADGKLLFFKASLVDQNPHGKASGLYGQLGMDLLGDARGRLSLDKLFSGSLKNSVDLKFAANANVNLGMILELDGAKGLPRLGGDFQLAWNWELGKPATTPTMGINNLRLDVGSFITDFLTPIASNVKSVLEPIKPLIDVLDQEIPGLEVMVSDNTVKGLINLIMQMKGRSPIDWSFVDEAKQMLALVDKLANLQATGWIPLGDITGLGTSNVQGVAAANQSVPADLDNFLNQNTRQNTRKDVSSSSSKTRKTPRSGFQILPYIKDIGNWTKIMSGGDATLFTYELPLLEFKADFDMVLAVIPLAPLPATIKIKAFGDFAATADLGFGYDTYGIRQAINSFNPLDAFDGFYIMDYALEKDAKGNLKLGKDKNEFTLSSTLGLSGALSVAVFDAGIEGKITMNFGVDMQDIEKSTLIKDSAGYVTQQIWEGDGKIRASELVSMWNYQGQPGEDAGGLKNLFNLNGSIDFKASAFVDVDLLFSTKRVVNVDLFKINLLNLDYQAPKLQPYLGEVKDGVLYLNMGSRADKRVYKNEDGGENFTLYGEGSTVYVEYDGYYQKYEGVSKVQADGGEGDDTIDASRLKGVSVDFKGGKGKDKLIAGAKGGILDGGEGDDTIDASASIDTVTLIGGDGKDKLTGGAGNDILIGGAGDDRLTGGLGNDTLEGGTGTDNLGGGEGNDTYVFADDFGVDRFSDSVGDNTFDFSKATKKINVTIGRKGISVDQNGGNNTVKANGAAVVNLKLSGGDDTVNISDFADRTINIEDAGGNDTYQVRLGRAQATLADGVINLNDTKGDFDQVIFEQTMVSSIALNQNQVKNGREIFNYNSDVDRLTFLGKAAQFNGGTILDFGANVSLTNSDNNGISRLGATGIRVIASTVNFQSQINSEMSIVDSFNSIQLGKTLNAVNDGYIDLRTYGDRTDIKLSADLKVSSGDSNNGQGSGWIRLTAADGSLINTNASKILGSGSHLIVKVKNEIGNSLAPILTDIAELTAATSLHGQGDIVIQEKDSLKLVSNGDETPVQENPGLVIPALAIQPDWVGKSNWITNLSTDWRDQILDGANQYAVTAGNGNINLTLLAQDSLLTLESGTITGRKIGGNIILNADDINFRSGADQVNGIGNLTLQANQLVWTYMLGGATENSAGVDLNDVGVNAANTMELSSLDLGAIAGDFDTVTIGRSNLGNIIEIGDIIQGTVGKMVATPRNPEAYQPEFRNTTNINSDFIHIRGDVRATGEILNINARTVQVNKQNIHNPNGLPDSGITAANLNMHIQEQMVVSGWLRGTETVTINIDGTTGTNPLISYAGEGTNSLRTDIGSEISVLQAGGVIDIDTIGTIKMAGLIDAVGAGSKADIYGATVVQHLEGSVVAARDAEGQIRIEAGQVVLIDGGSAVIAGARFDTINGKPTAVKTGEGADVTIISPHELVIKGTVTSADEMNLGAGSPLNHYYDSYFSQIPKDAQGNDHYLKAIHEDQFSILLTGTLTSLATNKTLQLAAQNDIIIRGNIDVLGQNSNLKIRSATSAYLETFLNVPNNITILGGFDANGNSTGGANSDGSSVYVHGTSRIVSQQAASHINIEGAQDVDILGAVVAGGSIGANGVTWAGNDATITVKAGQQIFLDTGLLASKSVSLNGGTADADDNGLGLIVTPAGGVTAMGLTSDGSGALISMNNTGNMEMMGTLVSGGQLFQTFDNNGNMLSQTINWSGNYGEVAIASLGQAMIGGHTVNQQGAAIETSGYIHAHDNITINGGSNSSGTGAYVQAASELVTHAADSSIIINAAQDVDIQGLVLPGGEVQDVRDTTGKYMGRYAHNFGGNSTISVHADNQIRIGQSLKAGKQIDLVGGIDSVEPNPADGSTNYSGRGMVLYGSTQISTWRENSQINLSAKGEVDILAPAHTNEIEAAAFYELATGVVSQDVTLKLRLDKVGYFIEATVTLPKSATTNNTQVGDLVEDLNTAIKNATWTVVSSQDTTAHAIGSTYTSFDNYDLQVKLRESRLLLTSSYATTLVKTGSTNADKLGFTNLTTDLTSTLPYTVKADQVGSVVTIGSPTGLNGKLYIAGKVLGYETINLNSGNSPDGVDIDLDYTGLLETRNSSITLNVGTYGVVKGNVIASGTGSDITINATNTLELKGSLTATDQININAGTTITTGQTSVHTFGTSKINGKSVNITGLNDVIIDSTIGEGSVGMTGINITATSGDLTLASTSGRIITDTNLVMTGKNIDFEGVLQNTKADNNANTNEVLITATNNILLMTDIISQGTVKMTAANQIQGYNGQILVQGTGEVLNINQTNANGSISFGRTILTNGKYQQQGFDLASIGNLSINGTGTVDLNSGVRLFSGTDNSNINVTGNIINVGGSLLAGAKLVNNTVTWTGKTANINLTAADIVTFGGSGADNTTGLVVTRGGTAIATGNININITGGSSTLDFTMNSLSSIKSDATARFAETGTLIFADSTDSKINITAGKQVEIDGLIQAYDDGADITIDSAGMLLINGYLKADDVLTVDGGVGASGYGLMLTPLIYQDPQGRFVNSSGFYINTNGDYVSATGTVLAVGAAPVASAELPANLTRVGGGTLETATSGIINISAESGLVLSGQIAPLNDTSVNPDKVFITSENNAGDVFIDNAVGAKSQIVIKGNNLYLLDYQETNPLNAVRPNNALIQTYGSETETTTIDPSIQINALGQGIIAKSKAPLSRALVDSHQNLEVIANSLVVQGFLDASTNISLNVFTDLTVNGLVTAAQNLDIRAGINASWTPSTIRGTITRSQLSGGNVLVNGSGTLQAQNTATILAGGTVTIDADSALGAGTKPVPIPFITQRAVTVPVVTGTRQVADGTIQVEVVNWIPSTFTEQVGTDSVRVGNEFFTMDTTLSQDSYWNPTTNTEKEWFVAGVDYDGSKGNFNELTDDAKNALLTSLGYYKLYDFGFSNAKRETTRDGNPTSAQIYWNLTETNESYAMETANGQSYRKEFISGSDYQLSAAAGYYNSYNTATNNSVATTIIKINVDGWSDKYIRVPVGIAGDLPALLRVVSQGEAKLLNDSNKNNFNELSTGTYSPSQTWVSQTGGTTPTGEYVGYYWDQATVYYDQLTSAFGAYTNTYDRGIDNDNTTVVRWGVSYDSNGKRLYSINDGRTGGNVAQTLQYPAWRVQSSVNNNDINGVVISAPTEYVSTTRLINNRNQVATYTQLVGQIEEKLFDVGIKVTQIQFDVNTERNSEEPWYRVWAKINSEENFKQWTWNDSSRTDNLNDILISKSDLKYNATYRLFWEFREDDGDGNWVVSSNDTIIGTYDSNIVTIPQSTTSYSREVSSSTSWDSSWGKLSYSIDVNSSWRKTSDKSETFNDYKYNWESVYKPIYDTRLQTSWQWVTNTQDIYDNRPRYETRDIQVKSVSIDTQTKWRTDNITENQTIWVTERQTSNDQTAYGQFAGDSISAANGITIDATGNISITGKLAANGTTGNINISSLGQVNIQGKLPTGSNTSNTLAAPSYIYAKNNLDVTGTSVSVLDSSELYAINNTGKVTITSTSSTGDINFAGAINAGTTATSGTQIQLNAGNDLIIKGILNAGNGITGLAGNNGGNGNITGDVNTYIATGTNGNITLTGGTTSGNKIDLPSGLLTTGTLNLTASQGSINNYLVTNGVIQNGLISATTMNLNAKSGISANLTATTLNVTNSSNGNIDLVVDRKSTTDVQATITTANGNIDIDSVNGIRLLNVTALGAGNDINITAGDTVTVDKLKAADLLNITTNGALTLDLDTALDLSAGTSMTLSAGSITRNNTNRISANSLDINSAGTVDLLYIQVSNLSFEVGGTGNVDIDNIGNLNLTAGQVGNGNFTLNNSGTLTATLVQSTTNSQAHTFNLTSSGNMTIGKIDTGVYSEYDGSSNLISYSQINLTANNGGDILALNSNDNIAELVAVKANLTATATGSDIGLLEVDLSEITATADGTINIEGIGKSASGANRTLNVPSMTSNAGSIYLSNLGTLSTNSGLSVPTSSGTIQLVSKQDDLVIDPAGSDKTLSANTLILQATQTLDIDSTITLDAINLTLNGGDSGVVQGGVRIPIIKTNDLTFEVGSDNIIISPESFANLTAKTPGGETIINLVARGNLQSSGTYAGYYQYRDIYTNTTYYLDSADISQATVYNTALTALTQAQKDSLTLAAVLSTISSQERETQSGMYAYFDDTDNNNVFDGSERVYYKESPDSSTVYSRQINQSGNYSSGSYAYSVTENIAGQVPVNRIIYTTESDYNVVAQNPNYTDVQIFFTAVTNGLNLKAKTVSKLAGSIELAQPVGELQDNTTSRFNVTATNLILNAQKDLGNINFQQMLATASYVEISMGADLVFNGSPSTSQLVVGSTGYYNGNSLIGGSVTTAEGTTLNAGTIEVTALKNIDIDTNSTNLTATAMGNGYIRVDSTGTLTLNQVQTDGSVTLTGTGILGGNNSRDIQANAVSLTSSSGIGSSSNSLQMTANSLTVPSGSGAVYVDNYGALSVNGVSLNSGNLNIATHSPLTISGSIITSGTITLNAGESASSGDDLTINSDIQGSSIILTAGDNFTLNNASIKASGAVQITVDQGTTDVGVGSTVGIYGYITSTGVTINTGNDNDTINLGSSSSPYSGATGTFTVNGGSGTNALNIDNSGDTVGRSATVSSTQIVGLGATINYSQFQDINIKFGSGNDVINPNSSVTANLVVDGNTGYDVIGQDYSTRTDNLNLTIDLVNFISSGGFDSQDFEEYGIILGSGNDTVTLINPSVSNIGGNLNFSIKGNAGSDNLNLDYSSNTSGYNQNVTVNNTYVDGFGLSSRLQYSTIEALAVQLGSGADTINLTNNFTAGTLDFNTGSGNDALTLISNSGQTNLYTEAGADTVRVKTISGATTVSSGTEDDNIQISNDSNTVDNIAASLTISGDAGTDTITVSDSGDTNDNTGILTSTNVTGLDMAGSITYSNAEILNINLGSGADNFTINSTHTGQTTLNTNAGADTIRIKTISGATNVSTGTEDDDIQIYNDSGTVDDIAALLTISGDAGTDTITVNDSSDTDNNTGILTSTNVTGLDMAGSITYSNAETLNINLGSGADEFTINSTHTNQTNLNTNAGADTVTINDASGILSVNSGDGNDNLRVNATRATTNIDTVAGQDSIRIKSIDAATTV</sequence>
<feature type="non-terminal residue" evidence="2">
    <location>
        <position position="6968"/>
    </location>
</feature>
<keyword evidence="3" id="KW-1185">Reference proteome</keyword>
<dbReference type="InterPro" id="IPR018511">
    <property type="entry name" value="Hemolysin-typ_Ca-bd_CS"/>
</dbReference>
<comment type="caution">
    <text evidence="2">The sequence shown here is derived from an EMBL/GenBank/DDBJ whole genome shotgun (WGS) entry which is preliminary data.</text>
</comment>
<name>A0ABR8C2I2_APHFL</name>
<feature type="region of interest" description="Disordered" evidence="1">
    <location>
        <begin position="2065"/>
        <end position="2085"/>
    </location>
</feature>
<dbReference type="PRINTS" id="PR00313">
    <property type="entry name" value="CABNDNGRPT"/>
</dbReference>
<organism evidence="2 3">
    <name type="scientific">Aphanizomenon flos-aquae FACHB-1040</name>
    <dbReference type="NCBI Taxonomy" id="2692887"/>
    <lineage>
        <taxon>Bacteria</taxon>
        <taxon>Bacillati</taxon>
        <taxon>Cyanobacteriota</taxon>
        <taxon>Cyanophyceae</taxon>
        <taxon>Nostocales</taxon>
        <taxon>Aphanizomenonaceae</taxon>
        <taxon>Aphanizomenon</taxon>
    </lineage>
</organism>
<dbReference type="EMBL" id="JACJQT010000091">
    <property type="protein sequence ID" value="MBD2281116.1"/>
    <property type="molecule type" value="Genomic_DNA"/>
</dbReference>
<dbReference type="SUPFAM" id="SSF51120">
    <property type="entry name" value="beta-Roll"/>
    <property type="match status" value="1"/>
</dbReference>
<dbReference type="PROSITE" id="PS00330">
    <property type="entry name" value="HEMOLYSIN_CALCIUM"/>
    <property type="match status" value="3"/>
</dbReference>
<proteinExistence type="predicted"/>
<dbReference type="Pfam" id="PF00353">
    <property type="entry name" value="HemolysinCabind"/>
    <property type="match status" value="2"/>
</dbReference>
<protein>
    <submittedName>
        <fullName evidence="2">Uncharacterized protein</fullName>
    </submittedName>
</protein>
<evidence type="ECO:0000313" key="3">
    <source>
        <dbReference type="Proteomes" id="UP000606721"/>
    </source>
</evidence>
<evidence type="ECO:0000313" key="2">
    <source>
        <dbReference type="EMBL" id="MBD2281116.1"/>
    </source>
</evidence>
<dbReference type="Proteomes" id="UP000606721">
    <property type="component" value="Unassembled WGS sequence"/>
</dbReference>
<reference evidence="2 3" key="1">
    <citation type="journal article" date="2020" name="ISME J.">
        <title>Comparative genomics reveals insights into cyanobacterial evolution and habitat adaptation.</title>
        <authorList>
            <person name="Chen M.Y."/>
            <person name="Teng W.K."/>
            <person name="Zhao L."/>
            <person name="Hu C.X."/>
            <person name="Zhou Y.K."/>
            <person name="Han B.P."/>
            <person name="Song L.R."/>
            <person name="Shu W.S."/>
        </authorList>
    </citation>
    <scope>NUCLEOTIDE SEQUENCE [LARGE SCALE GENOMIC DNA]</scope>
    <source>
        <strain evidence="2 3">FACHB-1040</strain>
    </source>
</reference>
<dbReference type="InterPro" id="IPR011049">
    <property type="entry name" value="Serralysin-like_metalloprot_C"/>
</dbReference>
<evidence type="ECO:0000256" key="1">
    <source>
        <dbReference type="SAM" id="MobiDB-lite"/>
    </source>
</evidence>
<accession>A0ABR8C2I2</accession>
<gene>
    <name evidence="2" type="ORF">H6F99_23445</name>
</gene>
<dbReference type="InterPro" id="IPR001343">
    <property type="entry name" value="Hemolysn_Ca-bd"/>
</dbReference>